<dbReference type="OrthoDB" id="957735at2759"/>
<feature type="compositionally biased region" description="Low complexity" evidence="1">
    <location>
        <begin position="400"/>
        <end position="411"/>
    </location>
</feature>
<dbReference type="SUPFAM" id="SSF48464">
    <property type="entry name" value="ENTH/VHS domain"/>
    <property type="match status" value="1"/>
</dbReference>
<comment type="caution">
    <text evidence="3">The sequence shown here is derived from an EMBL/GenBank/DDBJ whole genome shotgun (WGS) entry which is preliminary data.</text>
</comment>
<dbReference type="GO" id="GO:0043130">
    <property type="term" value="F:ubiquitin binding"/>
    <property type="evidence" value="ECO:0007669"/>
    <property type="project" value="InterPro"/>
</dbReference>
<feature type="domain" description="VHS" evidence="2">
    <location>
        <begin position="29"/>
        <end position="101"/>
    </location>
</feature>
<sequence length="542" mass="57651">MVQLSLLDEVKDRASRLIPTPYMESVEECTAPGLLIPTFETVRLLCETVSRQPDEIAGVVRALRRRIADNDIAVKHLTVQLLDSMIKNSGTAFHTEVASQKGFLRDLVSIACIQPTTGRAMQAKEAALLLTLNLSIWFHGHPVPECYILTTLADDVRNQLGPNCFEGIEPDRNMRLRMPATVPAAAALRVDPRGAKVRRDSGGRAPSHRKEKRNIVDAIPIDFPTSERISAMLDVCMTFSEYLNNAEMNTDKPLTRDEVVLGCLSQVREDHRYVVMLLSSNLQLDRDLLGTVSDSQLAVLNKVEELSENVAGHAAAPQETQPFTLPTSAAQHTPVRSAVDTESPQHHAPLSLGAAAAAATPPRTTPPHAEVAAGGSGEACASASPQRIPAPSVDDLFGDSAKAASFSSSNALEASPVAQSSNPTEKRSADRSAPITSPSLNPSVPSPSQAASAVAPVATAEAAPAPQADPAVVGREDAEKHVDGDELPEKEQGQQKTEESAPAVSEAQTVVPEPTSMPAPAAAAPPKDDDDFDAFLEGRMSS</sequence>
<proteinExistence type="predicted"/>
<dbReference type="InterPro" id="IPR044836">
    <property type="entry name" value="TOL_plant"/>
</dbReference>
<feature type="compositionally biased region" description="Polar residues" evidence="1">
    <location>
        <begin position="318"/>
        <end position="331"/>
    </location>
</feature>
<dbReference type="PANTHER" id="PTHR45898">
    <property type="entry name" value="TOM1-LIKE PROTEIN"/>
    <property type="match status" value="1"/>
</dbReference>
<dbReference type="VEuPathDB" id="TriTrypDB:Lsey_0213_0120"/>
<evidence type="ECO:0000313" key="4">
    <source>
        <dbReference type="Proteomes" id="UP000038009"/>
    </source>
</evidence>
<organism evidence="3 4">
    <name type="scientific">Leptomonas seymouri</name>
    <dbReference type="NCBI Taxonomy" id="5684"/>
    <lineage>
        <taxon>Eukaryota</taxon>
        <taxon>Discoba</taxon>
        <taxon>Euglenozoa</taxon>
        <taxon>Kinetoplastea</taxon>
        <taxon>Metakinetoplastina</taxon>
        <taxon>Trypanosomatida</taxon>
        <taxon>Trypanosomatidae</taxon>
        <taxon>Leishmaniinae</taxon>
        <taxon>Leptomonas</taxon>
    </lineage>
</organism>
<name>A0A0N1PB53_LEPSE</name>
<dbReference type="GO" id="GO:0035091">
    <property type="term" value="F:phosphatidylinositol binding"/>
    <property type="evidence" value="ECO:0007669"/>
    <property type="project" value="InterPro"/>
</dbReference>
<protein>
    <recommendedName>
        <fullName evidence="2">VHS domain-containing protein</fullName>
    </recommendedName>
</protein>
<feature type="compositionally biased region" description="Basic and acidic residues" evidence="1">
    <location>
        <begin position="474"/>
        <end position="499"/>
    </location>
</feature>
<dbReference type="PANTHER" id="PTHR45898:SF4">
    <property type="entry name" value="TARGET OF MYB PROTEIN 1"/>
    <property type="match status" value="1"/>
</dbReference>
<feature type="compositionally biased region" description="Low complexity" evidence="1">
    <location>
        <begin position="437"/>
        <end position="473"/>
    </location>
</feature>
<dbReference type="EMBL" id="LJSK01000213">
    <property type="protein sequence ID" value="KPI85035.1"/>
    <property type="molecule type" value="Genomic_DNA"/>
</dbReference>
<gene>
    <name evidence="3" type="ORF">ABL78_5919</name>
</gene>
<evidence type="ECO:0000313" key="3">
    <source>
        <dbReference type="EMBL" id="KPI85035.1"/>
    </source>
</evidence>
<dbReference type="Pfam" id="PF00790">
    <property type="entry name" value="VHS"/>
    <property type="match status" value="1"/>
</dbReference>
<dbReference type="OMA" id="SIWFRGH"/>
<feature type="region of interest" description="Disordered" evidence="1">
    <location>
        <begin position="310"/>
        <end position="542"/>
    </location>
</feature>
<feature type="compositionally biased region" description="Low complexity" evidence="1">
    <location>
        <begin position="354"/>
        <end position="384"/>
    </location>
</feature>
<dbReference type="PROSITE" id="PS50179">
    <property type="entry name" value="VHS"/>
    <property type="match status" value="1"/>
</dbReference>
<keyword evidence="4" id="KW-1185">Reference proteome</keyword>
<dbReference type="GO" id="GO:0043328">
    <property type="term" value="P:protein transport to vacuole involved in ubiquitin-dependent protein catabolic process via the multivesicular body sorting pathway"/>
    <property type="evidence" value="ECO:0007669"/>
    <property type="project" value="InterPro"/>
</dbReference>
<evidence type="ECO:0000256" key="1">
    <source>
        <dbReference type="SAM" id="MobiDB-lite"/>
    </source>
</evidence>
<dbReference type="CDD" id="cd03561">
    <property type="entry name" value="VHS"/>
    <property type="match status" value="1"/>
</dbReference>
<evidence type="ECO:0000259" key="2">
    <source>
        <dbReference type="PROSITE" id="PS50179"/>
    </source>
</evidence>
<dbReference type="InterPro" id="IPR002014">
    <property type="entry name" value="VHS_dom"/>
</dbReference>
<dbReference type="Proteomes" id="UP000038009">
    <property type="component" value="Unassembled WGS sequence"/>
</dbReference>
<accession>A0A0N1PB53</accession>
<dbReference type="AlphaFoldDB" id="A0A0N1PB53"/>
<reference evidence="3 4" key="1">
    <citation type="journal article" date="2015" name="PLoS Pathog.">
        <title>Leptomonas seymouri: Adaptations to the Dixenous Life Cycle Analyzed by Genome Sequencing, Transcriptome Profiling and Co-infection with Leishmania donovani.</title>
        <authorList>
            <person name="Kraeva N."/>
            <person name="Butenko A."/>
            <person name="Hlavacova J."/>
            <person name="Kostygov A."/>
            <person name="Myskova J."/>
            <person name="Grybchuk D."/>
            <person name="Lestinova T."/>
            <person name="Votypka J."/>
            <person name="Volf P."/>
            <person name="Opperdoes F."/>
            <person name="Flegontov P."/>
            <person name="Lukes J."/>
            <person name="Yurchenko V."/>
        </authorList>
    </citation>
    <scope>NUCLEOTIDE SEQUENCE [LARGE SCALE GENOMIC DNA]</scope>
    <source>
        <strain evidence="3 4">ATCC 30220</strain>
    </source>
</reference>
<dbReference type="Gene3D" id="1.25.40.90">
    <property type="match status" value="1"/>
</dbReference>
<dbReference type="InterPro" id="IPR008942">
    <property type="entry name" value="ENTH_VHS"/>
</dbReference>